<accession>A0A9Q3KRT1</accession>
<feature type="non-terminal residue" evidence="2">
    <location>
        <position position="1"/>
    </location>
</feature>
<protein>
    <submittedName>
        <fullName evidence="2">Uncharacterized protein</fullName>
    </submittedName>
</protein>
<evidence type="ECO:0000313" key="2">
    <source>
        <dbReference type="EMBL" id="MBW0586965.1"/>
    </source>
</evidence>
<name>A0A9Q3KRT1_9BASI</name>
<dbReference type="AlphaFoldDB" id="A0A9Q3KRT1"/>
<comment type="caution">
    <text evidence="2">The sequence shown here is derived from an EMBL/GenBank/DDBJ whole genome shotgun (WGS) entry which is preliminary data.</text>
</comment>
<feature type="region of interest" description="Disordered" evidence="1">
    <location>
        <begin position="61"/>
        <end position="124"/>
    </location>
</feature>
<feature type="compositionally biased region" description="Basic and acidic residues" evidence="1">
    <location>
        <begin position="111"/>
        <end position="124"/>
    </location>
</feature>
<feature type="compositionally biased region" description="Polar residues" evidence="1">
    <location>
        <begin position="69"/>
        <end position="85"/>
    </location>
</feature>
<proteinExistence type="predicted"/>
<sequence length="124" mass="14106">MEELPSTNAEIVITQHTGSGISAIEKQNIDEIVSMALQKQSDFYSEKIRALEETIHKFQIPKETKTDLPQKNMASRGQQQQSTPQVKLKVAKSVKKATQTTPARKMKNHQIRKEEFPPDFKSVK</sequence>
<reference evidence="2" key="1">
    <citation type="submission" date="2021-03" db="EMBL/GenBank/DDBJ databases">
        <title>Draft genome sequence of rust myrtle Austropuccinia psidii MF-1, a brazilian biotype.</title>
        <authorList>
            <person name="Quecine M.C."/>
            <person name="Pachon D.M.R."/>
            <person name="Bonatelli M.L."/>
            <person name="Correr F.H."/>
            <person name="Franceschini L.M."/>
            <person name="Leite T.F."/>
            <person name="Margarido G.R.A."/>
            <person name="Almeida C.A."/>
            <person name="Ferrarezi J.A."/>
            <person name="Labate C.A."/>
        </authorList>
    </citation>
    <scope>NUCLEOTIDE SEQUENCE</scope>
    <source>
        <strain evidence="2">MF-1</strain>
    </source>
</reference>
<evidence type="ECO:0000313" key="3">
    <source>
        <dbReference type="Proteomes" id="UP000765509"/>
    </source>
</evidence>
<gene>
    <name evidence="2" type="ORF">O181_126680</name>
</gene>
<evidence type="ECO:0000256" key="1">
    <source>
        <dbReference type="SAM" id="MobiDB-lite"/>
    </source>
</evidence>
<dbReference type="Proteomes" id="UP000765509">
    <property type="component" value="Unassembled WGS sequence"/>
</dbReference>
<organism evidence="2 3">
    <name type="scientific">Austropuccinia psidii MF-1</name>
    <dbReference type="NCBI Taxonomy" id="1389203"/>
    <lineage>
        <taxon>Eukaryota</taxon>
        <taxon>Fungi</taxon>
        <taxon>Dikarya</taxon>
        <taxon>Basidiomycota</taxon>
        <taxon>Pucciniomycotina</taxon>
        <taxon>Pucciniomycetes</taxon>
        <taxon>Pucciniales</taxon>
        <taxon>Sphaerophragmiaceae</taxon>
        <taxon>Austropuccinia</taxon>
    </lineage>
</organism>
<keyword evidence="3" id="KW-1185">Reference proteome</keyword>
<dbReference type="EMBL" id="AVOT02125505">
    <property type="protein sequence ID" value="MBW0586965.1"/>
    <property type="molecule type" value="Genomic_DNA"/>
</dbReference>